<dbReference type="AlphaFoldDB" id="A0AAC8VHX5"/>
<dbReference type="PANTHER" id="PTHR46889">
    <property type="entry name" value="TRANSPOSASE INSF FOR INSERTION SEQUENCE IS3B-RELATED"/>
    <property type="match status" value="1"/>
</dbReference>
<proteinExistence type="predicted"/>
<gene>
    <name evidence="2" type="ORF">KU39_1541</name>
</gene>
<dbReference type="Pfam" id="PF13276">
    <property type="entry name" value="HTH_21"/>
    <property type="match status" value="1"/>
</dbReference>
<feature type="domain" description="HTH-like" evidence="1">
    <location>
        <begin position="27"/>
        <end position="83"/>
    </location>
</feature>
<sequence>MCRLFRVSPSGYYKWLNHQPSHRQRRNKRLDHQITTIYKEHRGRYGAPRITRELHRQGVDCSLHRIIRRMKCMNLKVKVKRKFKVTTDSKHNLPVAVNVLKRDFSTNHINQKILSDITYIRTDEGWLYLAAVLDLHSRSIIT</sequence>
<evidence type="ECO:0000313" key="2">
    <source>
        <dbReference type="EMBL" id="ALB22723.1"/>
    </source>
</evidence>
<reference evidence="2 3" key="1">
    <citation type="journal article" date="2014" name="Genome Announc.">
        <title>Comparative Genome Analysis of Two Isolates of the Fish Pathogen Piscirickettsia salmonis from Different Hosts Reveals Major Differences in Virulence-Associated Secretion Systems.</title>
        <authorList>
            <person name="Bohle H."/>
            <person name="Henriquez P."/>
            <person name="Grothusen H."/>
            <person name="Navas E."/>
            <person name="Sandoval A."/>
            <person name="Bustamante F."/>
            <person name="Bustos P."/>
            <person name="Mancilla M."/>
        </authorList>
    </citation>
    <scope>NUCLEOTIDE SEQUENCE [LARGE SCALE GENOMIC DNA]</scope>
    <source>
        <strain evidence="3">B1-32597</strain>
    </source>
</reference>
<dbReference type="PANTHER" id="PTHR46889:SF4">
    <property type="entry name" value="TRANSPOSASE INSO FOR INSERTION SEQUENCE ELEMENT IS911B-RELATED"/>
    <property type="match status" value="1"/>
</dbReference>
<protein>
    <submittedName>
        <fullName evidence="2">Transposase</fullName>
    </submittedName>
</protein>
<dbReference type="InterPro" id="IPR012337">
    <property type="entry name" value="RNaseH-like_sf"/>
</dbReference>
<dbReference type="Proteomes" id="UP000029558">
    <property type="component" value="Chromosome"/>
</dbReference>
<dbReference type="EMBL" id="CP012508">
    <property type="protein sequence ID" value="ALB22723.1"/>
    <property type="molecule type" value="Genomic_DNA"/>
</dbReference>
<dbReference type="SUPFAM" id="SSF53098">
    <property type="entry name" value="Ribonuclease H-like"/>
    <property type="match status" value="1"/>
</dbReference>
<evidence type="ECO:0000313" key="3">
    <source>
        <dbReference type="Proteomes" id="UP000029558"/>
    </source>
</evidence>
<name>A0AAC8VHX5_PISSA</name>
<organism evidence="2 3">
    <name type="scientific">Piscirickettsia salmonis</name>
    <dbReference type="NCBI Taxonomy" id="1238"/>
    <lineage>
        <taxon>Bacteria</taxon>
        <taxon>Pseudomonadati</taxon>
        <taxon>Pseudomonadota</taxon>
        <taxon>Gammaproteobacteria</taxon>
        <taxon>Thiotrichales</taxon>
        <taxon>Piscirickettsiaceae</taxon>
        <taxon>Piscirickettsia</taxon>
    </lineage>
</organism>
<accession>A0AAC8VHX5</accession>
<dbReference type="InterPro" id="IPR050900">
    <property type="entry name" value="Transposase_IS3/IS150/IS904"/>
</dbReference>
<evidence type="ECO:0000259" key="1">
    <source>
        <dbReference type="Pfam" id="PF13276"/>
    </source>
</evidence>
<dbReference type="InterPro" id="IPR025948">
    <property type="entry name" value="HTH-like_dom"/>
</dbReference>